<organism evidence="2 3">
    <name type="scientific">Thalassobaculum fulvum</name>
    <dbReference type="NCBI Taxonomy" id="1633335"/>
    <lineage>
        <taxon>Bacteria</taxon>
        <taxon>Pseudomonadati</taxon>
        <taxon>Pseudomonadota</taxon>
        <taxon>Alphaproteobacteria</taxon>
        <taxon>Rhodospirillales</taxon>
        <taxon>Thalassobaculaceae</taxon>
        <taxon>Thalassobaculum</taxon>
    </lineage>
</organism>
<dbReference type="RefSeq" id="WP_189990589.1">
    <property type="nucleotide sequence ID" value="NZ_BMZS01000006.1"/>
</dbReference>
<sequence length="360" mass="40188">MRAILNRLWSRTGRDDRPKPIEPEVPVNAASIGVARAENFPAAGPLPWLDRPDAPERIAARLADGSLTEEQAALCRKWHDDGYIVLKRFFPAERLASVWSAYEAAIADGRVVPPPEEYEEGMPGRVLNPHFRVDPVREMLADPAMVAITDLLFGVRTLPFQTIIGHKGSEQKPHSDSIHMTTYPQGYLAANWIAFEDIHADSGPLVYYPGSHRLPYAYSREVGIALEEGRAGYDAYHAKYEPFIEAAIRDNGLQPAYFEAEAGDVLVWHANLLHGGSPRRDRRWSRKALVCHYFAEGCICYHDYSGNLSHLHLSKQVPREEFDAAAYLTANPDVAAAGVDAYRHYVSHGVAEGRRLRPDG</sequence>
<evidence type="ECO:0000313" key="2">
    <source>
        <dbReference type="EMBL" id="GHD52491.1"/>
    </source>
</evidence>
<dbReference type="Proteomes" id="UP000630353">
    <property type="component" value="Unassembled WGS sequence"/>
</dbReference>
<proteinExistence type="predicted"/>
<dbReference type="Pfam" id="PF05721">
    <property type="entry name" value="PhyH"/>
    <property type="match status" value="1"/>
</dbReference>
<dbReference type="Gene3D" id="2.60.120.620">
    <property type="entry name" value="q2cbj1_9rhob like domain"/>
    <property type="match status" value="1"/>
</dbReference>
<comment type="caution">
    <text evidence="2">The sequence shown here is derived from an EMBL/GenBank/DDBJ whole genome shotgun (WGS) entry which is preliminary data.</text>
</comment>
<dbReference type="PANTHER" id="PTHR20883:SF48">
    <property type="entry name" value="ECTOINE DIOXYGENASE"/>
    <property type="match status" value="1"/>
</dbReference>
<reference evidence="2" key="2">
    <citation type="submission" date="2020-09" db="EMBL/GenBank/DDBJ databases">
        <authorList>
            <person name="Sun Q."/>
            <person name="Kim S."/>
        </authorList>
    </citation>
    <scope>NUCLEOTIDE SEQUENCE</scope>
    <source>
        <strain evidence="2">KCTC 42651</strain>
    </source>
</reference>
<dbReference type="GO" id="GO:0005506">
    <property type="term" value="F:iron ion binding"/>
    <property type="evidence" value="ECO:0007669"/>
    <property type="project" value="UniProtKB-ARBA"/>
</dbReference>
<comment type="cofactor">
    <cofactor evidence="1">
        <name>Fe(2+)</name>
        <dbReference type="ChEBI" id="CHEBI:29033"/>
    </cofactor>
</comment>
<dbReference type="AlphaFoldDB" id="A0A918XTJ8"/>
<reference evidence="2" key="1">
    <citation type="journal article" date="2014" name="Int. J. Syst. Evol. Microbiol.">
        <title>Complete genome sequence of Corynebacterium casei LMG S-19264T (=DSM 44701T), isolated from a smear-ripened cheese.</title>
        <authorList>
            <consortium name="US DOE Joint Genome Institute (JGI-PGF)"/>
            <person name="Walter F."/>
            <person name="Albersmeier A."/>
            <person name="Kalinowski J."/>
            <person name="Ruckert C."/>
        </authorList>
    </citation>
    <scope>NUCLEOTIDE SEQUENCE</scope>
    <source>
        <strain evidence="2">KCTC 42651</strain>
    </source>
</reference>
<evidence type="ECO:0008006" key="4">
    <source>
        <dbReference type="Google" id="ProtNLM"/>
    </source>
</evidence>
<name>A0A918XTJ8_9PROT</name>
<evidence type="ECO:0000256" key="1">
    <source>
        <dbReference type="ARBA" id="ARBA00001954"/>
    </source>
</evidence>
<dbReference type="SUPFAM" id="SSF51197">
    <property type="entry name" value="Clavaminate synthase-like"/>
    <property type="match status" value="1"/>
</dbReference>
<protein>
    <recommendedName>
        <fullName evidence="4">Phytanoyl-CoA dioxygenase</fullName>
    </recommendedName>
</protein>
<keyword evidence="3" id="KW-1185">Reference proteome</keyword>
<dbReference type="InterPro" id="IPR008775">
    <property type="entry name" value="Phytyl_CoA_dOase-like"/>
</dbReference>
<dbReference type="PANTHER" id="PTHR20883">
    <property type="entry name" value="PHYTANOYL-COA DIOXYGENASE DOMAIN CONTAINING 1"/>
    <property type="match status" value="1"/>
</dbReference>
<dbReference type="EMBL" id="BMZS01000006">
    <property type="protein sequence ID" value="GHD52491.1"/>
    <property type="molecule type" value="Genomic_DNA"/>
</dbReference>
<dbReference type="GO" id="GO:0016706">
    <property type="term" value="F:2-oxoglutarate-dependent dioxygenase activity"/>
    <property type="evidence" value="ECO:0007669"/>
    <property type="project" value="UniProtKB-ARBA"/>
</dbReference>
<gene>
    <name evidence="2" type="ORF">GCM10017083_27880</name>
</gene>
<evidence type="ECO:0000313" key="3">
    <source>
        <dbReference type="Proteomes" id="UP000630353"/>
    </source>
</evidence>
<accession>A0A918XTJ8</accession>